<evidence type="ECO:0000256" key="3">
    <source>
        <dbReference type="ARBA" id="ARBA00022481"/>
    </source>
</evidence>
<dbReference type="GO" id="GO:0005886">
    <property type="term" value="C:plasma membrane"/>
    <property type="evidence" value="ECO:0007669"/>
    <property type="project" value="UniProtKB-SubCell"/>
</dbReference>
<keyword evidence="2" id="KW-1003">Cell membrane</keyword>
<evidence type="ECO:0000256" key="7">
    <source>
        <dbReference type="ARBA" id="ARBA00023136"/>
    </source>
</evidence>
<keyword evidence="3" id="KW-0488">Methylation</keyword>
<evidence type="ECO:0000256" key="1">
    <source>
        <dbReference type="ARBA" id="ARBA00004377"/>
    </source>
</evidence>
<dbReference type="Gene3D" id="3.30.700.10">
    <property type="entry name" value="Glycoprotein, Type 4 Pilin"/>
    <property type="match status" value="1"/>
</dbReference>
<dbReference type="PROSITE" id="PS00409">
    <property type="entry name" value="PROKAR_NTER_METHYL"/>
    <property type="match status" value="1"/>
</dbReference>
<dbReference type="InterPro" id="IPR022346">
    <property type="entry name" value="T2SS_GspH"/>
</dbReference>
<feature type="domain" description="General secretion pathway GspH" evidence="10">
    <location>
        <begin position="47"/>
        <end position="141"/>
    </location>
</feature>
<dbReference type="Pfam" id="PF12019">
    <property type="entry name" value="GspH"/>
    <property type="match status" value="1"/>
</dbReference>
<keyword evidence="12" id="KW-1185">Reference proteome</keyword>
<keyword evidence="6 9" id="KW-1133">Transmembrane helix</keyword>
<evidence type="ECO:0000256" key="5">
    <source>
        <dbReference type="ARBA" id="ARBA00022692"/>
    </source>
</evidence>
<evidence type="ECO:0000313" key="12">
    <source>
        <dbReference type="Proteomes" id="UP000261812"/>
    </source>
</evidence>
<dbReference type="Pfam" id="PF07963">
    <property type="entry name" value="N_methyl"/>
    <property type="match status" value="1"/>
</dbReference>
<dbReference type="EMBL" id="CP032152">
    <property type="protein sequence ID" value="QLL29314.1"/>
    <property type="molecule type" value="Genomic_DNA"/>
</dbReference>
<comment type="subcellular location">
    <subcellularLocation>
        <location evidence="1">Cell inner membrane</location>
        <topology evidence="1">Single-pass membrane protein</topology>
    </subcellularLocation>
</comment>
<proteinExistence type="predicted"/>
<evidence type="ECO:0000256" key="4">
    <source>
        <dbReference type="ARBA" id="ARBA00022519"/>
    </source>
</evidence>
<dbReference type="GO" id="GO:0015628">
    <property type="term" value="P:protein secretion by the type II secretion system"/>
    <property type="evidence" value="ECO:0007669"/>
    <property type="project" value="InterPro"/>
</dbReference>
<keyword evidence="5 9" id="KW-0812">Transmembrane</keyword>
<feature type="coiled-coil region" evidence="8">
    <location>
        <begin position="40"/>
        <end position="67"/>
    </location>
</feature>
<evidence type="ECO:0000256" key="6">
    <source>
        <dbReference type="ARBA" id="ARBA00022989"/>
    </source>
</evidence>
<feature type="transmembrane region" description="Helical" evidence="9">
    <location>
        <begin position="12"/>
        <end position="38"/>
    </location>
</feature>
<name>A0A7D6J2X6_9CYAN</name>
<protein>
    <submittedName>
        <fullName evidence="11">GspH/FimT family pseudopilin</fullName>
    </submittedName>
</protein>
<dbReference type="NCBIfam" id="TIGR02532">
    <property type="entry name" value="IV_pilin_GFxxxE"/>
    <property type="match status" value="1"/>
</dbReference>
<reference evidence="12" key="1">
    <citation type="submission" date="2018-09" db="EMBL/GenBank/DDBJ databases">
        <title>Complete genome sequence of thermophilic cyanobacteria strain Thermosynechococcus elongatus PKUAC-SCTE542.</title>
        <authorList>
            <person name="Liang Y."/>
            <person name="Tang J."/>
            <person name="Daroch M."/>
        </authorList>
    </citation>
    <scope>NUCLEOTIDE SEQUENCE [LARGE SCALE GENOMIC DNA]</scope>
    <source>
        <strain evidence="12">E542</strain>
    </source>
</reference>
<keyword evidence="8" id="KW-0175">Coiled coil</keyword>
<dbReference type="Proteomes" id="UP000261812">
    <property type="component" value="Chromosome"/>
</dbReference>
<keyword evidence="4" id="KW-0997">Cell inner membrane</keyword>
<dbReference type="KEGG" id="tsq:D3A95_08910"/>
<dbReference type="InterPro" id="IPR045584">
    <property type="entry name" value="Pilin-like"/>
</dbReference>
<evidence type="ECO:0000256" key="2">
    <source>
        <dbReference type="ARBA" id="ARBA00022475"/>
    </source>
</evidence>
<accession>A0A7D6J2X6</accession>
<keyword evidence="7 9" id="KW-0472">Membrane</keyword>
<evidence type="ECO:0000256" key="8">
    <source>
        <dbReference type="SAM" id="Coils"/>
    </source>
</evidence>
<dbReference type="SUPFAM" id="SSF54523">
    <property type="entry name" value="Pili subunits"/>
    <property type="match status" value="1"/>
</dbReference>
<gene>
    <name evidence="11" type="ORF">D3A95_08910</name>
</gene>
<organism evidence="11 12">
    <name type="scientific">Thermosynechococcus sichuanensis E542</name>
    <dbReference type="NCBI Taxonomy" id="2016101"/>
    <lineage>
        <taxon>Bacteria</taxon>
        <taxon>Bacillati</taxon>
        <taxon>Cyanobacteriota</taxon>
        <taxon>Cyanophyceae</taxon>
        <taxon>Acaryochloridales</taxon>
        <taxon>Thermosynechococcaceae</taxon>
        <taxon>Thermosynechococcus</taxon>
        <taxon>Thermosynechococcus sichuanensis</taxon>
    </lineage>
</organism>
<sequence>MRFSAVREQGMTLIEILIVLTVAAILAVAVTPSFLYWLETQRVNQALESLEGALREAQREAMRRNQACRVTINTGTNPTIVGDPPQCLPNGSRRLENVTLRRETGTASIRFGFQGRTSSTGTIVIAATNNPTLQRCLVISLGLGIMRTGNYLETDTTGTTANNCQARN</sequence>
<dbReference type="AlphaFoldDB" id="A0A7D6J2X6"/>
<dbReference type="RefSeq" id="WP_181494687.1">
    <property type="nucleotide sequence ID" value="NZ_CP032152.1"/>
</dbReference>
<evidence type="ECO:0000259" key="10">
    <source>
        <dbReference type="Pfam" id="PF12019"/>
    </source>
</evidence>
<evidence type="ECO:0000256" key="9">
    <source>
        <dbReference type="SAM" id="Phobius"/>
    </source>
</evidence>
<evidence type="ECO:0000313" key="11">
    <source>
        <dbReference type="EMBL" id="QLL29314.1"/>
    </source>
</evidence>
<dbReference type="InterPro" id="IPR012902">
    <property type="entry name" value="N_methyl_site"/>
</dbReference>
<dbReference type="GO" id="GO:0015627">
    <property type="term" value="C:type II protein secretion system complex"/>
    <property type="evidence" value="ECO:0007669"/>
    <property type="project" value="InterPro"/>
</dbReference>